<keyword evidence="3" id="KW-1185">Reference proteome</keyword>
<gene>
    <name evidence="2" type="ORF">Z518_10380</name>
</gene>
<dbReference type="GeneID" id="25298451"/>
<dbReference type="HOGENOM" id="CLU_1361075_0_0_1"/>
<feature type="region of interest" description="Disordered" evidence="1">
    <location>
        <begin position="111"/>
        <end position="132"/>
    </location>
</feature>
<evidence type="ECO:0000313" key="3">
    <source>
        <dbReference type="Proteomes" id="UP000053617"/>
    </source>
</evidence>
<dbReference type="AlphaFoldDB" id="A0A0D2IAG9"/>
<accession>A0A0D2IAG9</accession>
<dbReference type="OrthoDB" id="3483554at2759"/>
<dbReference type="Proteomes" id="UP000053617">
    <property type="component" value="Unassembled WGS sequence"/>
</dbReference>
<reference evidence="2 3" key="1">
    <citation type="submission" date="2015-01" db="EMBL/GenBank/DDBJ databases">
        <title>The Genome Sequence of Rhinocladiella mackenzie CBS 650.93.</title>
        <authorList>
            <consortium name="The Broad Institute Genomics Platform"/>
            <person name="Cuomo C."/>
            <person name="de Hoog S."/>
            <person name="Gorbushina A."/>
            <person name="Stielow B."/>
            <person name="Teixiera M."/>
            <person name="Abouelleil A."/>
            <person name="Chapman S.B."/>
            <person name="Priest M."/>
            <person name="Young S.K."/>
            <person name="Wortman J."/>
            <person name="Nusbaum C."/>
            <person name="Birren B."/>
        </authorList>
    </citation>
    <scope>NUCLEOTIDE SEQUENCE [LARGE SCALE GENOMIC DNA]</scope>
    <source>
        <strain evidence="2 3">CBS 650.93</strain>
    </source>
</reference>
<evidence type="ECO:0000313" key="2">
    <source>
        <dbReference type="EMBL" id="KIX00241.1"/>
    </source>
</evidence>
<sequence>MRHDGVDDPYNQGYRYYRNHYLCLWEVTEEEIVGHYVWNDFDGDRRWYENIVLPAFKAHEQKRLMSIRLPKNPTTEKIAEIEPSYYDVVGPVHDFTSFTLGYENDFGAQDNLDSDHADSDYEDEYDTDDESRRIPHGRRLSQKNRVHLGVRKVCLTACSSWGYPPSISKACPQQILGNCDEIGDHRLRRSWTINYFLHLAL</sequence>
<feature type="compositionally biased region" description="Acidic residues" evidence="1">
    <location>
        <begin position="120"/>
        <end position="129"/>
    </location>
</feature>
<proteinExistence type="predicted"/>
<evidence type="ECO:0000256" key="1">
    <source>
        <dbReference type="SAM" id="MobiDB-lite"/>
    </source>
</evidence>
<name>A0A0D2IAG9_9EURO</name>
<dbReference type="RefSeq" id="XP_013267377.1">
    <property type="nucleotide sequence ID" value="XM_013411923.1"/>
</dbReference>
<protein>
    <submittedName>
        <fullName evidence="2">Uncharacterized protein</fullName>
    </submittedName>
</protein>
<dbReference type="EMBL" id="KN847483">
    <property type="protein sequence ID" value="KIX00241.1"/>
    <property type="molecule type" value="Genomic_DNA"/>
</dbReference>
<organism evidence="2 3">
    <name type="scientific">Rhinocladiella mackenziei CBS 650.93</name>
    <dbReference type="NCBI Taxonomy" id="1442369"/>
    <lineage>
        <taxon>Eukaryota</taxon>
        <taxon>Fungi</taxon>
        <taxon>Dikarya</taxon>
        <taxon>Ascomycota</taxon>
        <taxon>Pezizomycotina</taxon>
        <taxon>Eurotiomycetes</taxon>
        <taxon>Chaetothyriomycetidae</taxon>
        <taxon>Chaetothyriales</taxon>
        <taxon>Herpotrichiellaceae</taxon>
        <taxon>Rhinocladiella</taxon>
    </lineage>
</organism>
<dbReference type="VEuPathDB" id="FungiDB:Z518_10380"/>